<dbReference type="SUPFAM" id="SSF52374">
    <property type="entry name" value="Nucleotidylyl transferase"/>
    <property type="match status" value="1"/>
</dbReference>
<dbReference type="GO" id="GO:0009435">
    <property type="term" value="P:NAD+ biosynthetic process"/>
    <property type="evidence" value="ECO:0007669"/>
    <property type="project" value="UniProtKB-UniPathway"/>
</dbReference>
<comment type="pathway">
    <text evidence="2">Cofactor biosynthesis; NAD(+) biosynthesis; deamido-NAD(+) from nicotinate D-ribonucleotide: step 1/1.</text>
</comment>
<dbReference type="UniPathway" id="UPA00253">
    <property type="reaction ID" value="UER00332"/>
</dbReference>
<evidence type="ECO:0000256" key="3">
    <source>
        <dbReference type="ARBA" id="ARBA00007064"/>
    </source>
</evidence>
<evidence type="ECO:0000256" key="4">
    <source>
        <dbReference type="ARBA" id="ARBA00022642"/>
    </source>
</evidence>
<dbReference type="NCBIfam" id="TIGR00482">
    <property type="entry name" value="nicotinate (nicotinamide) nucleotide adenylyltransferase"/>
    <property type="match status" value="1"/>
</dbReference>
<keyword evidence="7 12" id="KW-0547">Nucleotide-binding</keyword>
<dbReference type="EC" id="2.7.7.18" evidence="12"/>
<proteinExistence type="inferred from homology"/>
<comment type="pathway">
    <text evidence="1 12">Cofactor biosynthesis; NAD(+) biosynthesis; NAD(+) from nicotinamide D-ribonucleotide: step 1/1.</text>
</comment>
<reference evidence="14" key="1">
    <citation type="submission" date="2015-10" db="EMBL/GenBank/DDBJ databases">
        <authorList>
            <person name="Regsiter A."/>
            <person name="william w."/>
        </authorList>
    </citation>
    <scope>NUCLEOTIDE SEQUENCE</scope>
    <source>
        <strain evidence="14">Montdore</strain>
    </source>
</reference>
<dbReference type="EC" id="2.7.7.1" evidence="12"/>
<evidence type="ECO:0000259" key="13">
    <source>
        <dbReference type="Pfam" id="PF01467"/>
    </source>
</evidence>
<dbReference type="AlphaFoldDB" id="A0A292Q3Y4"/>
<keyword evidence="9 12" id="KW-0520">NAD</keyword>
<dbReference type="InterPro" id="IPR004821">
    <property type="entry name" value="Cyt_trans-like"/>
</dbReference>
<dbReference type="FunFam" id="3.40.50.620:FF:000181">
    <property type="entry name" value="Nicotinamide/nicotinic acid mononucleotide adenylyltransferase 3"/>
    <property type="match status" value="1"/>
</dbReference>
<keyword evidence="8 12" id="KW-0067">ATP-binding</keyword>
<dbReference type="InterPro" id="IPR005248">
    <property type="entry name" value="NadD/NMNAT"/>
</dbReference>
<dbReference type="CDD" id="cd09286">
    <property type="entry name" value="NMNAT_Eukarya"/>
    <property type="match status" value="1"/>
</dbReference>
<dbReference type="Gene3D" id="3.40.50.620">
    <property type="entry name" value="HUPs"/>
    <property type="match status" value="1"/>
</dbReference>
<sequence>MVSSSNVSTPNPSLSEYTFPSHRLRALRDGGKMPLVLVACGSFSPITHMHLRMFEMAVDHVKQGMSEFEVVGGYLSPVSDRYNKAGLASAAHRVRMCELACDETSDWLMVDPWEAGQSEYQPTAVVLDHISYEINHNLGGISYPPPPSSNSLTVPTATPRKPARVMLLGGSDLLQTMSQPGVWSQSDLNHILTAHGLFIIERSGSDISDALAPLKEWSDAMGKDWMENIHVVRQLIANDISSTRIRQFLRQGMSVQYLLPQVVIEYIRERGLYRDVEEFRESRASSMPPLRREAVDRAVGKRGGLS</sequence>
<evidence type="ECO:0000256" key="6">
    <source>
        <dbReference type="ARBA" id="ARBA00022695"/>
    </source>
</evidence>
<protein>
    <recommendedName>
        <fullName evidence="12">Nicotinamide-nucleotide adenylyltransferase</fullName>
        <ecNumber evidence="12">2.7.7.1</ecNumber>
        <ecNumber evidence="12">2.7.7.18</ecNumber>
    </recommendedName>
</protein>
<keyword evidence="4 12" id="KW-0662">Pyridine nucleotide biosynthesis</keyword>
<evidence type="ECO:0000256" key="12">
    <source>
        <dbReference type="RuleBase" id="RU362021"/>
    </source>
</evidence>
<evidence type="ECO:0000256" key="11">
    <source>
        <dbReference type="ARBA" id="ARBA00049001"/>
    </source>
</evidence>
<dbReference type="InterPro" id="IPR051182">
    <property type="entry name" value="Euk_NMN_adenylyltrnsfrase"/>
</dbReference>
<evidence type="ECO:0000256" key="1">
    <source>
        <dbReference type="ARBA" id="ARBA00004658"/>
    </source>
</evidence>
<dbReference type="InterPro" id="IPR045094">
    <property type="entry name" value="NMNAT_euk"/>
</dbReference>
<dbReference type="EMBL" id="LN890958">
    <property type="protein sequence ID" value="CUS14542.1"/>
    <property type="molecule type" value="Genomic_DNA"/>
</dbReference>
<dbReference type="PANTHER" id="PTHR12039:SF0">
    <property type="entry name" value="NICOTINAMIDE-NUCLEOTIDE ADENYLYLTRANSFERASE"/>
    <property type="match status" value="1"/>
</dbReference>
<evidence type="ECO:0000256" key="2">
    <source>
        <dbReference type="ARBA" id="ARBA00005019"/>
    </source>
</evidence>
<keyword evidence="5 12" id="KW-0808">Transferase</keyword>
<keyword evidence="6 12" id="KW-0548">Nucleotidyltransferase</keyword>
<dbReference type="InterPro" id="IPR014729">
    <property type="entry name" value="Rossmann-like_a/b/a_fold"/>
</dbReference>
<dbReference type="GO" id="GO:0004515">
    <property type="term" value="F:nicotinate-nucleotide adenylyltransferase activity"/>
    <property type="evidence" value="ECO:0007669"/>
    <property type="project" value="UniProtKB-EC"/>
</dbReference>
<evidence type="ECO:0000313" key="15">
    <source>
        <dbReference type="Proteomes" id="UP001412239"/>
    </source>
</evidence>
<organism evidence="14 15">
    <name type="scientific">Tuber aestivum</name>
    <name type="common">summer truffle</name>
    <dbReference type="NCBI Taxonomy" id="59557"/>
    <lineage>
        <taxon>Eukaryota</taxon>
        <taxon>Fungi</taxon>
        <taxon>Dikarya</taxon>
        <taxon>Ascomycota</taxon>
        <taxon>Pezizomycotina</taxon>
        <taxon>Pezizomycetes</taxon>
        <taxon>Pezizales</taxon>
        <taxon>Tuberaceae</taxon>
        <taxon>Tuber</taxon>
    </lineage>
</organism>
<evidence type="ECO:0000256" key="10">
    <source>
        <dbReference type="ARBA" id="ARBA00048721"/>
    </source>
</evidence>
<comment type="similarity">
    <text evidence="3 12">Belongs to the eukaryotic NMN adenylyltransferase family.</text>
</comment>
<evidence type="ECO:0000256" key="5">
    <source>
        <dbReference type="ARBA" id="ARBA00022679"/>
    </source>
</evidence>
<accession>A0A292Q3Y4</accession>
<comment type="catalytic activity">
    <reaction evidence="10 12">
        <text>nicotinate beta-D-ribonucleotide + ATP + H(+) = deamido-NAD(+) + diphosphate</text>
        <dbReference type="Rhea" id="RHEA:22860"/>
        <dbReference type="ChEBI" id="CHEBI:15378"/>
        <dbReference type="ChEBI" id="CHEBI:30616"/>
        <dbReference type="ChEBI" id="CHEBI:33019"/>
        <dbReference type="ChEBI" id="CHEBI:57502"/>
        <dbReference type="ChEBI" id="CHEBI:58437"/>
        <dbReference type="EC" id="2.7.7.18"/>
    </reaction>
</comment>
<dbReference type="Pfam" id="PF01467">
    <property type="entry name" value="CTP_transf_like"/>
    <property type="match status" value="1"/>
</dbReference>
<evidence type="ECO:0000256" key="8">
    <source>
        <dbReference type="ARBA" id="ARBA00022840"/>
    </source>
</evidence>
<feature type="domain" description="Cytidyltransferase-like" evidence="13">
    <location>
        <begin position="38"/>
        <end position="247"/>
    </location>
</feature>
<dbReference type="GO" id="GO:0000309">
    <property type="term" value="F:nicotinamide-nucleotide adenylyltransferase activity"/>
    <property type="evidence" value="ECO:0007669"/>
    <property type="project" value="UniProtKB-EC"/>
</dbReference>
<name>A0A292Q3Y4_9PEZI</name>
<dbReference type="PANTHER" id="PTHR12039">
    <property type="entry name" value="NICOTINAMIDE MONONUCLEOTIDE ADENYLYLTRANSFERASE"/>
    <property type="match status" value="1"/>
</dbReference>
<gene>
    <name evidence="14" type="ORF">GSTUAT00001419001</name>
</gene>
<evidence type="ECO:0000313" key="14">
    <source>
        <dbReference type="EMBL" id="CUS14542.1"/>
    </source>
</evidence>
<dbReference type="Proteomes" id="UP001412239">
    <property type="component" value="Unassembled WGS sequence"/>
</dbReference>
<comment type="catalytic activity">
    <reaction evidence="11 12">
        <text>beta-nicotinamide D-ribonucleotide + ATP + H(+) = diphosphate + NAD(+)</text>
        <dbReference type="Rhea" id="RHEA:21360"/>
        <dbReference type="ChEBI" id="CHEBI:14649"/>
        <dbReference type="ChEBI" id="CHEBI:15378"/>
        <dbReference type="ChEBI" id="CHEBI:30616"/>
        <dbReference type="ChEBI" id="CHEBI:33019"/>
        <dbReference type="ChEBI" id="CHEBI:57540"/>
        <dbReference type="EC" id="2.7.7.1"/>
    </reaction>
</comment>
<keyword evidence="15" id="KW-1185">Reference proteome</keyword>
<dbReference type="GO" id="GO:0005524">
    <property type="term" value="F:ATP binding"/>
    <property type="evidence" value="ECO:0007669"/>
    <property type="project" value="UniProtKB-KW"/>
</dbReference>
<evidence type="ECO:0000256" key="9">
    <source>
        <dbReference type="ARBA" id="ARBA00023027"/>
    </source>
</evidence>
<evidence type="ECO:0000256" key="7">
    <source>
        <dbReference type="ARBA" id="ARBA00022741"/>
    </source>
</evidence>